<feature type="region of interest" description="Disordered" evidence="1">
    <location>
        <begin position="122"/>
        <end position="147"/>
    </location>
</feature>
<dbReference type="AlphaFoldDB" id="A0A0M0J859"/>
<accession>A0A0M0J859</accession>
<comment type="caution">
    <text evidence="2">The sequence shown here is derived from an EMBL/GenBank/DDBJ whole genome shotgun (WGS) entry which is preliminary data.</text>
</comment>
<evidence type="ECO:0000313" key="3">
    <source>
        <dbReference type="Proteomes" id="UP000037460"/>
    </source>
</evidence>
<feature type="compositionally biased region" description="Pro residues" evidence="1">
    <location>
        <begin position="138"/>
        <end position="147"/>
    </location>
</feature>
<dbReference type="EMBL" id="JWZX01003251">
    <property type="protein sequence ID" value="KOO22786.1"/>
    <property type="molecule type" value="Genomic_DNA"/>
</dbReference>
<proteinExistence type="predicted"/>
<sequence>MPKPPPEPPPPPPEVKVVQIKCVPWKTMDFQLEVQLPYLSIAELETFIKARHGDPIDNLVLYKDDPRDPANKLAAASEEKLDKVGTAIFYDYYPPHDPFCNRPTAPEVYAANPLIKTSCTQEYEGQKPPEPKVEKPRPPMPEGPIPPRVKGAARSVFLGPTSKEYFGLSTLTKDFPYALVPKEMILSEIKEKGKISDMYVLKADVEAYDGADGQILFCMDRDEVYSDEGMVWCAKEAEKINFMASIAQGNGLPPPM</sequence>
<organism evidence="2 3">
    <name type="scientific">Chrysochromulina tobinii</name>
    <dbReference type="NCBI Taxonomy" id="1460289"/>
    <lineage>
        <taxon>Eukaryota</taxon>
        <taxon>Haptista</taxon>
        <taxon>Haptophyta</taxon>
        <taxon>Prymnesiophyceae</taxon>
        <taxon>Prymnesiales</taxon>
        <taxon>Chrysochromulinaceae</taxon>
        <taxon>Chrysochromulina</taxon>
    </lineage>
</organism>
<dbReference type="Proteomes" id="UP000037460">
    <property type="component" value="Unassembled WGS sequence"/>
</dbReference>
<evidence type="ECO:0000313" key="2">
    <source>
        <dbReference type="EMBL" id="KOO22786.1"/>
    </source>
</evidence>
<reference evidence="3" key="1">
    <citation type="journal article" date="2015" name="PLoS Genet.">
        <title>Genome Sequence and Transcriptome Analyses of Chrysochromulina tobin: Metabolic Tools for Enhanced Algal Fitness in the Prominent Order Prymnesiales (Haptophyceae).</title>
        <authorList>
            <person name="Hovde B.T."/>
            <person name="Deodato C.R."/>
            <person name="Hunsperger H.M."/>
            <person name="Ryken S.A."/>
            <person name="Yost W."/>
            <person name="Jha R.K."/>
            <person name="Patterson J."/>
            <person name="Monnat R.J. Jr."/>
            <person name="Barlow S.B."/>
            <person name="Starkenburg S.R."/>
            <person name="Cattolico R.A."/>
        </authorList>
    </citation>
    <scope>NUCLEOTIDE SEQUENCE</scope>
    <source>
        <strain evidence="3">CCMP291</strain>
    </source>
</reference>
<evidence type="ECO:0000256" key="1">
    <source>
        <dbReference type="SAM" id="MobiDB-lite"/>
    </source>
</evidence>
<name>A0A0M0J859_9EUKA</name>
<gene>
    <name evidence="2" type="ORF">Ctob_001374</name>
</gene>
<feature type="compositionally biased region" description="Basic and acidic residues" evidence="1">
    <location>
        <begin position="124"/>
        <end position="137"/>
    </location>
</feature>
<protein>
    <submittedName>
        <fullName evidence="2">Uncharacterized protein</fullName>
    </submittedName>
</protein>
<keyword evidence="3" id="KW-1185">Reference proteome</keyword>